<reference evidence="6 7" key="1">
    <citation type="submission" date="2016-11" db="EMBL/GenBank/DDBJ databases">
        <authorList>
            <person name="Jaros S."/>
            <person name="Januszkiewicz K."/>
            <person name="Wedrychowicz H."/>
        </authorList>
    </citation>
    <scope>NUCLEOTIDE SEQUENCE [LARGE SCALE GENOMIC DNA]</scope>
    <source>
        <strain evidence="6 7">DSM 3089</strain>
    </source>
</reference>
<gene>
    <name evidence="6" type="ORF">SAMN02745196_02334</name>
</gene>
<comment type="subcellular location">
    <subcellularLocation>
        <location evidence="1">Membrane</location>
        <topology evidence="1">Multi-pass membrane protein</topology>
    </subcellularLocation>
</comment>
<keyword evidence="3 5" id="KW-1133">Transmembrane helix</keyword>
<protein>
    <submittedName>
        <fullName evidence="6">Holin, Cph1 family</fullName>
    </submittedName>
</protein>
<keyword evidence="7" id="KW-1185">Reference proteome</keyword>
<dbReference type="Proteomes" id="UP000184526">
    <property type="component" value="Unassembled WGS sequence"/>
</dbReference>
<keyword evidence="4 5" id="KW-0472">Membrane</keyword>
<dbReference type="InterPro" id="IPR006480">
    <property type="entry name" value="Phage_holin_4_1"/>
</dbReference>
<dbReference type="NCBIfam" id="TIGR01593">
    <property type="entry name" value="holin_tox_secr"/>
    <property type="match status" value="1"/>
</dbReference>
<name>A0A1M5XN63_9CLOT</name>
<dbReference type="OrthoDB" id="88184at2"/>
<dbReference type="EMBL" id="FQXP01000009">
    <property type="protein sequence ID" value="SHI01260.1"/>
    <property type="molecule type" value="Genomic_DNA"/>
</dbReference>
<evidence type="ECO:0000256" key="2">
    <source>
        <dbReference type="ARBA" id="ARBA00022692"/>
    </source>
</evidence>
<feature type="transmembrane region" description="Helical" evidence="5">
    <location>
        <begin position="28"/>
        <end position="48"/>
    </location>
</feature>
<evidence type="ECO:0000313" key="6">
    <source>
        <dbReference type="EMBL" id="SHI01260.1"/>
    </source>
</evidence>
<dbReference type="Pfam" id="PF05105">
    <property type="entry name" value="Phage_holin_4_1"/>
    <property type="match status" value="1"/>
</dbReference>
<dbReference type="STRING" id="1121306.SAMN02745196_02334"/>
<evidence type="ECO:0000256" key="5">
    <source>
        <dbReference type="SAM" id="Phobius"/>
    </source>
</evidence>
<organism evidence="6 7">
    <name type="scientific">Clostridium collagenovorans DSM 3089</name>
    <dbReference type="NCBI Taxonomy" id="1121306"/>
    <lineage>
        <taxon>Bacteria</taxon>
        <taxon>Bacillati</taxon>
        <taxon>Bacillota</taxon>
        <taxon>Clostridia</taxon>
        <taxon>Eubacteriales</taxon>
        <taxon>Clostridiaceae</taxon>
        <taxon>Clostridium</taxon>
    </lineage>
</organism>
<evidence type="ECO:0000256" key="4">
    <source>
        <dbReference type="ARBA" id="ARBA00023136"/>
    </source>
</evidence>
<feature type="transmembrane region" description="Helical" evidence="5">
    <location>
        <begin position="5"/>
        <end position="22"/>
    </location>
</feature>
<evidence type="ECO:0000256" key="3">
    <source>
        <dbReference type="ARBA" id="ARBA00022989"/>
    </source>
</evidence>
<dbReference type="AlphaFoldDB" id="A0A1M5XN63"/>
<sequence>MEKNFFSGFIAFIATIFTWLLGGWNTSLSILVLFMTLDYITGVLKAYVNKDLSSNIGFRGIARKCVIFIVLIVTASLDKLLTTQNWMFRTVACYFYIANEGLSLIENCCIIGIPIPPKIKNALEQLKSNEDD</sequence>
<dbReference type="GO" id="GO:0016020">
    <property type="term" value="C:membrane"/>
    <property type="evidence" value="ECO:0007669"/>
    <property type="project" value="UniProtKB-SubCell"/>
</dbReference>
<dbReference type="RefSeq" id="WP_072832190.1">
    <property type="nucleotide sequence ID" value="NZ_FQXP01000009.1"/>
</dbReference>
<evidence type="ECO:0000256" key="1">
    <source>
        <dbReference type="ARBA" id="ARBA00004141"/>
    </source>
</evidence>
<evidence type="ECO:0000313" key="7">
    <source>
        <dbReference type="Proteomes" id="UP000184526"/>
    </source>
</evidence>
<feature type="transmembrane region" description="Helical" evidence="5">
    <location>
        <begin position="60"/>
        <end position="77"/>
    </location>
</feature>
<accession>A0A1M5XN63</accession>
<keyword evidence="2 5" id="KW-0812">Transmembrane</keyword>
<proteinExistence type="predicted"/>